<keyword evidence="1" id="KW-0812">Transmembrane</keyword>
<feature type="transmembrane region" description="Helical" evidence="1">
    <location>
        <begin position="41"/>
        <end position="62"/>
    </location>
</feature>
<gene>
    <name evidence="3" type="ORF">CLV42_11910</name>
</gene>
<dbReference type="GO" id="GO:0016020">
    <property type="term" value="C:membrane"/>
    <property type="evidence" value="ECO:0007669"/>
    <property type="project" value="InterPro"/>
</dbReference>
<dbReference type="Gene3D" id="3.30.565.10">
    <property type="entry name" value="Histidine kinase-like ATPase, C-terminal domain"/>
    <property type="match status" value="1"/>
</dbReference>
<name>A0A2P8FMN7_9BACT</name>
<comment type="caution">
    <text evidence="3">The sequence shown here is derived from an EMBL/GenBank/DDBJ whole genome shotgun (WGS) entry which is preliminary data.</text>
</comment>
<dbReference type="AlphaFoldDB" id="A0A2P8FMN7"/>
<dbReference type="InterPro" id="IPR010559">
    <property type="entry name" value="Sig_transdc_His_kin_internal"/>
</dbReference>
<dbReference type="PANTHER" id="PTHR34220">
    <property type="entry name" value="SENSOR HISTIDINE KINASE YPDA"/>
    <property type="match status" value="1"/>
</dbReference>
<dbReference type="PANTHER" id="PTHR34220:SF7">
    <property type="entry name" value="SENSOR HISTIDINE KINASE YPDA"/>
    <property type="match status" value="1"/>
</dbReference>
<dbReference type="InterPro" id="IPR050640">
    <property type="entry name" value="Bact_2-comp_sensor_kinase"/>
</dbReference>
<keyword evidence="4" id="KW-1185">Reference proteome</keyword>
<keyword evidence="1" id="KW-0472">Membrane</keyword>
<dbReference type="Proteomes" id="UP000240978">
    <property type="component" value="Unassembled WGS sequence"/>
</dbReference>
<evidence type="ECO:0000313" key="4">
    <source>
        <dbReference type="Proteomes" id="UP000240978"/>
    </source>
</evidence>
<evidence type="ECO:0000256" key="1">
    <source>
        <dbReference type="SAM" id="Phobius"/>
    </source>
</evidence>
<sequence length="345" mass="39779">MGKSILDKRWFQELLIVVVAFLFSTLNSWDLFTNWQDAQKAIVIFLITYAHSQVNRFFLLPLLLQTHKYFAYLTYSMLLTFFFGGVLYLVYTNWFHTQAVSNLTEVQKYLIHVICCVLSLATMLTPFLLLHLYTEQKKKVAAQLAMNQMELKVLQSQLNPHFLFNTFNNIYGISLQHPSSVPDLLLQVSKLMRYQLESHAHQWVNLGDELSFIEGYIALEEERLGSRCAISYEYINETAGTSFFIAPLLLIAYIENAFKHGTDNVDGSFVNINIHVTNDMINMRIINSMPPGRKKNDDFTGVGLKNANHRLNLLYEEKYRLDINSNSDAYSVNLVLPLIKHKNAA</sequence>
<keyword evidence="3" id="KW-0808">Transferase</keyword>
<evidence type="ECO:0000259" key="2">
    <source>
        <dbReference type="Pfam" id="PF06580"/>
    </source>
</evidence>
<organism evidence="3 4">
    <name type="scientific">Chitinophaga ginsengisoli</name>
    <dbReference type="NCBI Taxonomy" id="363837"/>
    <lineage>
        <taxon>Bacteria</taxon>
        <taxon>Pseudomonadati</taxon>
        <taxon>Bacteroidota</taxon>
        <taxon>Chitinophagia</taxon>
        <taxon>Chitinophagales</taxon>
        <taxon>Chitinophagaceae</taxon>
        <taxon>Chitinophaga</taxon>
    </lineage>
</organism>
<dbReference type="GO" id="GO:0000155">
    <property type="term" value="F:phosphorelay sensor kinase activity"/>
    <property type="evidence" value="ECO:0007669"/>
    <property type="project" value="InterPro"/>
</dbReference>
<feature type="transmembrane region" description="Helical" evidence="1">
    <location>
        <begin position="69"/>
        <end position="89"/>
    </location>
</feature>
<feature type="transmembrane region" description="Helical" evidence="1">
    <location>
        <begin position="12"/>
        <end position="29"/>
    </location>
</feature>
<keyword evidence="3" id="KW-0418">Kinase</keyword>
<keyword evidence="1" id="KW-1133">Transmembrane helix</keyword>
<feature type="domain" description="Signal transduction histidine kinase internal region" evidence="2">
    <location>
        <begin position="149"/>
        <end position="227"/>
    </location>
</feature>
<reference evidence="3 4" key="1">
    <citation type="submission" date="2018-03" db="EMBL/GenBank/DDBJ databases">
        <title>Genomic Encyclopedia of Archaeal and Bacterial Type Strains, Phase II (KMG-II): from individual species to whole genera.</title>
        <authorList>
            <person name="Goeker M."/>
        </authorList>
    </citation>
    <scope>NUCLEOTIDE SEQUENCE [LARGE SCALE GENOMIC DNA]</scope>
    <source>
        <strain evidence="3 4">DSM 18107</strain>
    </source>
</reference>
<protein>
    <submittedName>
        <fullName evidence="3">Histidine kinase</fullName>
    </submittedName>
</protein>
<feature type="transmembrane region" description="Helical" evidence="1">
    <location>
        <begin position="109"/>
        <end position="130"/>
    </location>
</feature>
<dbReference type="InterPro" id="IPR036890">
    <property type="entry name" value="HATPase_C_sf"/>
</dbReference>
<accession>A0A2P8FMN7</accession>
<dbReference type="EMBL" id="PYGK01000019">
    <property type="protein sequence ID" value="PSL22990.1"/>
    <property type="molecule type" value="Genomic_DNA"/>
</dbReference>
<dbReference type="RefSeq" id="WP_170117703.1">
    <property type="nucleotide sequence ID" value="NZ_PYGK01000019.1"/>
</dbReference>
<dbReference type="Pfam" id="PF06580">
    <property type="entry name" value="His_kinase"/>
    <property type="match status" value="1"/>
</dbReference>
<evidence type="ECO:0000313" key="3">
    <source>
        <dbReference type="EMBL" id="PSL22990.1"/>
    </source>
</evidence>
<proteinExistence type="predicted"/>